<dbReference type="EMBL" id="JBFDAA010000005">
    <property type="protein sequence ID" value="KAL1132256.1"/>
    <property type="molecule type" value="Genomic_DNA"/>
</dbReference>
<evidence type="ECO:0000313" key="2">
    <source>
        <dbReference type="EMBL" id="KAL1132256.1"/>
    </source>
</evidence>
<feature type="domain" description="SAC3/GANP/THP3 conserved" evidence="1">
    <location>
        <begin position="3"/>
        <end position="114"/>
    </location>
</feature>
<evidence type="ECO:0000313" key="3">
    <source>
        <dbReference type="Proteomes" id="UP001558652"/>
    </source>
</evidence>
<dbReference type="InterPro" id="IPR005062">
    <property type="entry name" value="SAC3/GANP/THP3_conserved"/>
</dbReference>
<dbReference type="InterPro" id="IPR045107">
    <property type="entry name" value="SAC3/GANP/THP3"/>
</dbReference>
<gene>
    <name evidence="2" type="ORF">AAG570_010213</name>
</gene>
<comment type="caution">
    <text evidence="2">The sequence shown here is derived from an EMBL/GenBank/DDBJ whole genome shotgun (WGS) entry which is preliminary data.</text>
</comment>
<dbReference type="AlphaFoldDB" id="A0ABD0YLW8"/>
<dbReference type="PANTHER" id="PTHR12436">
    <property type="entry name" value="80 KDA MCM3-ASSOCIATED PROTEIN"/>
    <property type="match status" value="1"/>
</dbReference>
<proteinExistence type="predicted"/>
<dbReference type="Proteomes" id="UP001558652">
    <property type="component" value="Unassembled WGS sequence"/>
</dbReference>
<dbReference type="PANTHER" id="PTHR12436:SF38">
    <property type="entry name" value="SAC3 DOMAIN-CONTAINING PROTEIN 1"/>
    <property type="match status" value="1"/>
</dbReference>
<name>A0ABD0YLW8_9HEMI</name>
<sequence length="117" mass="13660">MGKVYEFLDDRLRAIRQDIILQQPPPSECIPILEPIVRFYAFAAYRHCEDKGDQFDPVLNHGSLLSCLKCLMIMYDSEDHVSEDRSEMEALYLIINLGHTEALIRSLTLPKHIRWEL</sequence>
<keyword evidence="3" id="KW-1185">Reference proteome</keyword>
<protein>
    <recommendedName>
        <fullName evidence="1">SAC3/GANP/THP3 conserved domain-containing protein</fullName>
    </recommendedName>
</protein>
<accession>A0ABD0YLW8</accession>
<dbReference type="Gene3D" id="1.25.40.990">
    <property type="match status" value="1"/>
</dbReference>
<evidence type="ECO:0000259" key="1">
    <source>
        <dbReference type="Pfam" id="PF03399"/>
    </source>
</evidence>
<dbReference type="Pfam" id="PF03399">
    <property type="entry name" value="SAC3_GANP"/>
    <property type="match status" value="1"/>
</dbReference>
<organism evidence="2 3">
    <name type="scientific">Ranatra chinensis</name>
    <dbReference type="NCBI Taxonomy" id="642074"/>
    <lineage>
        <taxon>Eukaryota</taxon>
        <taxon>Metazoa</taxon>
        <taxon>Ecdysozoa</taxon>
        <taxon>Arthropoda</taxon>
        <taxon>Hexapoda</taxon>
        <taxon>Insecta</taxon>
        <taxon>Pterygota</taxon>
        <taxon>Neoptera</taxon>
        <taxon>Paraneoptera</taxon>
        <taxon>Hemiptera</taxon>
        <taxon>Heteroptera</taxon>
        <taxon>Panheteroptera</taxon>
        <taxon>Nepomorpha</taxon>
        <taxon>Nepidae</taxon>
        <taxon>Ranatrinae</taxon>
        <taxon>Ranatra</taxon>
    </lineage>
</organism>
<reference evidence="2 3" key="1">
    <citation type="submission" date="2024-07" db="EMBL/GenBank/DDBJ databases">
        <title>Chromosome-level genome assembly of the water stick insect Ranatra chinensis (Heteroptera: Nepidae).</title>
        <authorList>
            <person name="Liu X."/>
        </authorList>
    </citation>
    <scope>NUCLEOTIDE SEQUENCE [LARGE SCALE GENOMIC DNA]</scope>
    <source>
        <strain evidence="2">Cailab_2021Rc</strain>
        <tissue evidence="2">Muscle</tissue>
    </source>
</reference>